<keyword evidence="2" id="KW-0597">Phosphoprotein</keyword>
<dbReference type="Gene3D" id="1.10.1200.10">
    <property type="entry name" value="ACP-like"/>
    <property type="match status" value="1"/>
</dbReference>
<dbReference type="Gene3D" id="3.90.180.10">
    <property type="entry name" value="Medium-chain alcohol dehydrogenases, catalytic domain"/>
    <property type="match status" value="1"/>
</dbReference>
<feature type="region of interest" description="Disordered" evidence="6">
    <location>
        <begin position="2050"/>
        <end position="2084"/>
    </location>
</feature>
<dbReference type="InterPro" id="IPR013968">
    <property type="entry name" value="PKS_KR"/>
</dbReference>
<dbReference type="CDD" id="cd00833">
    <property type="entry name" value="PKS"/>
    <property type="match status" value="1"/>
</dbReference>
<keyword evidence="4" id="KW-0511">Multifunctional enzyme</keyword>
<dbReference type="SUPFAM" id="SSF47336">
    <property type="entry name" value="ACP-like"/>
    <property type="match status" value="1"/>
</dbReference>
<dbReference type="GO" id="GO:0004312">
    <property type="term" value="F:fatty acid synthase activity"/>
    <property type="evidence" value="ECO:0007669"/>
    <property type="project" value="TreeGrafter"/>
</dbReference>
<dbReference type="SUPFAM" id="SSF51735">
    <property type="entry name" value="NAD(P)-binding Rossmann-fold domains"/>
    <property type="match status" value="2"/>
</dbReference>
<reference evidence="10" key="1">
    <citation type="journal article" date="2023" name="Genome Biol. Evol.">
        <title>First Whole Genome Sequence and Flow Cytometry Genome Size Data for the Lichen-Forming Fungus Ramalina farinacea (Ascomycota).</title>
        <authorList>
            <person name="Llewellyn T."/>
            <person name="Mian S."/>
            <person name="Hill R."/>
            <person name="Leitch I.J."/>
            <person name="Gaya E."/>
        </authorList>
    </citation>
    <scope>NUCLEOTIDE SEQUENCE</scope>
    <source>
        <strain evidence="10">LIQ254RAFAR</strain>
    </source>
</reference>
<dbReference type="GO" id="GO:0031177">
    <property type="term" value="F:phosphopantetheine binding"/>
    <property type="evidence" value="ECO:0007669"/>
    <property type="project" value="InterPro"/>
</dbReference>
<dbReference type="GO" id="GO:0016491">
    <property type="term" value="F:oxidoreductase activity"/>
    <property type="evidence" value="ECO:0007669"/>
    <property type="project" value="InterPro"/>
</dbReference>
<dbReference type="InterPro" id="IPR014031">
    <property type="entry name" value="Ketoacyl_synth_C"/>
</dbReference>
<dbReference type="Pfam" id="PF16197">
    <property type="entry name" value="KAsynt_C_assoc"/>
    <property type="match status" value="1"/>
</dbReference>
<organism evidence="10 11">
    <name type="scientific">Ramalina farinacea</name>
    <dbReference type="NCBI Taxonomy" id="258253"/>
    <lineage>
        <taxon>Eukaryota</taxon>
        <taxon>Fungi</taxon>
        <taxon>Dikarya</taxon>
        <taxon>Ascomycota</taxon>
        <taxon>Pezizomycotina</taxon>
        <taxon>Lecanoromycetes</taxon>
        <taxon>OSLEUM clade</taxon>
        <taxon>Lecanoromycetidae</taxon>
        <taxon>Lecanorales</taxon>
        <taxon>Lecanorineae</taxon>
        <taxon>Ramalinaceae</taxon>
        <taxon>Ramalina</taxon>
    </lineage>
</organism>
<keyword evidence="11" id="KW-1185">Reference proteome</keyword>
<feature type="domain" description="Ketosynthase family 3 (KS3)" evidence="8">
    <location>
        <begin position="1"/>
        <end position="209"/>
    </location>
</feature>
<dbReference type="SMART" id="SM00825">
    <property type="entry name" value="PKS_KS"/>
    <property type="match status" value="1"/>
</dbReference>
<dbReference type="InterPro" id="IPR020843">
    <property type="entry name" value="ER"/>
</dbReference>
<dbReference type="InterPro" id="IPR016039">
    <property type="entry name" value="Thiolase-like"/>
</dbReference>
<dbReference type="Pfam" id="PF21089">
    <property type="entry name" value="PKS_DH_N"/>
    <property type="match status" value="1"/>
</dbReference>
<dbReference type="Pfam" id="PF00109">
    <property type="entry name" value="ketoacyl-synt"/>
    <property type="match status" value="1"/>
</dbReference>
<evidence type="ECO:0000256" key="2">
    <source>
        <dbReference type="ARBA" id="ARBA00022553"/>
    </source>
</evidence>
<dbReference type="GO" id="GO:0030639">
    <property type="term" value="P:polyketide biosynthetic process"/>
    <property type="evidence" value="ECO:0007669"/>
    <property type="project" value="UniProtKB-ARBA"/>
</dbReference>
<dbReference type="SMART" id="SM00822">
    <property type="entry name" value="PKS_KR"/>
    <property type="match status" value="1"/>
</dbReference>
<dbReference type="EMBL" id="JAPUFD010000008">
    <property type="protein sequence ID" value="MDI1488638.1"/>
    <property type="molecule type" value="Genomic_DNA"/>
</dbReference>
<dbReference type="InterPro" id="IPR016035">
    <property type="entry name" value="Acyl_Trfase/lysoPLipase"/>
</dbReference>
<dbReference type="InterPro" id="IPR001227">
    <property type="entry name" value="Ac_transferase_dom_sf"/>
</dbReference>
<dbReference type="InterPro" id="IPR020841">
    <property type="entry name" value="PKS_Beta-ketoAc_synthase_dom"/>
</dbReference>
<dbReference type="Gene3D" id="3.40.50.720">
    <property type="entry name" value="NAD(P)-binding Rossmann-like Domain"/>
    <property type="match status" value="1"/>
</dbReference>
<dbReference type="InterPro" id="IPR032821">
    <property type="entry name" value="PKS_assoc"/>
</dbReference>
<dbReference type="PROSITE" id="PS00012">
    <property type="entry name" value="PHOSPHOPANTETHEINE"/>
    <property type="match status" value="1"/>
</dbReference>
<evidence type="ECO:0000259" key="7">
    <source>
        <dbReference type="PROSITE" id="PS50075"/>
    </source>
</evidence>
<dbReference type="Pfam" id="PF14765">
    <property type="entry name" value="PS-DH"/>
    <property type="match status" value="1"/>
</dbReference>
<dbReference type="SMART" id="SM00827">
    <property type="entry name" value="PKS_AT"/>
    <property type="match status" value="1"/>
</dbReference>
<dbReference type="InterPro" id="IPR049551">
    <property type="entry name" value="PKS_DH_C"/>
</dbReference>
<dbReference type="InterPro" id="IPR056501">
    <property type="entry name" value="NAD-bd_HRPKS_sdrA"/>
</dbReference>
<dbReference type="InterPro" id="IPR050091">
    <property type="entry name" value="PKS_NRPS_Biosynth_Enz"/>
</dbReference>
<feature type="region of interest" description="N-terminal hotdog fold" evidence="5">
    <location>
        <begin position="732"/>
        <end position="863"/>
    </location>
</feature>
<evidence type="ECO:0000256" key="5">
    <source>
        <dbReference type="PROSITE-ProRule" id="PRU01363"/>
    </source>
</evidence>
<dbReference type="SMART" id="SM00829">
    <property type="entry name" value="PKS_ER"/>
    <property type="match status" value="1"/>
</dbReference>
<dbReference type="SUPFAM" id="SSF55048">
    <property type="entry name" value="Probable ACP-binding domain of malonyl-CoA ACP transacylase"/>
    <property type="match status" value="1"/>
</dbReference>
<name>A0AA43QLE7_9LECA</name>
<feature type="active site" description="Proton donor; for dehydratase activity" evidence="5">
    <location>
        <position position="956"/>
    </location>
</feature>
<dbReference type="CDD" id="cd05195">
    <property type="entry name" value="enoyl_red"/>
    <property type="match status" value="1"/>
</dbReference>
<dbReference type="PROSITE" id="PS52004">
    <property type="entry name" value="KS3_2"/>
    <property type="match status" value="1"/>
</dbReference>
<dbReference type="SMART" id="SM00823">
    <property type="entry name" value="PKS_PP"/>
    <property type="match status" value="1"/>
</dbReference>
<comment type="caution">
    <text evidence="10">The sequence shown here is derived from an EMBL/GenBank/DDBJ whole genome shotgun (WGS) entry which is preliminary data.</text>
</comment>
<dbReference type="InterPro" id="IPR042104">
    <property type="entry name" value="PKS_dehydratase_sf"/>
</dbReference>
<dbReference type="SUPFAM" id="SSF53901">
    <property type="entry name" value="Thiolase-like"/>
    <property type="match status" value="1"/>
</dbReference>
<dbReference type="PANTHER" id="PTHR43775">
    <property type="entry name" value="FATTY ACID SYNTHASE"/>
    <property type="match status" value="1"/>
</dbReference>
<sequence length="2193" mass="239602">MLSPDGISHSFDHRANGYARGESVGAVLVKPLRQALADGDTIRAVIRGTGTNQDGKTPGITMPSRDAQGNLIEAVYSTAGLSMADTSYFEAHGTGTKIGDPIELSAIGQSLGTARPKGDRLYVGSVKTNVGHTEGMAGLAGVIKTTLSLEKAALPGLVGFEKLNPRLLLDDWNLALPLETMPWPTTGLRRASVNSFGFGGANAHVILDDAFHYLQSHNLEGRHYTLEKPVAPNASSPAQRSNCEASQSNNYKLLPFSMQDQNGIDRLSKSLAAYLALDPSADERPEIDMDDLAFTLADRRSQFSIRSFSVSQSVQNLAQSGLKSLSSMKQKQRGQPEKLIFVFSGQGAQWPLMGRELMSRPIFAESMARSQQYLEELGCTWDAVEVLRDPGPKINAAEFCQPMCTILQVALVDLLVSWGIFPYATIGHSSGEMAAAYAAGAIDQRATVKIGYMRGYYCAQLPARLKEKRGCMMAAGLTPQEAEKYLRLVDEGAVVVACINSPVSVTLSGDMEGISYLEAQIQADGKFARKLRVEVAYHSPHMREVSQDFLESLGTIETAPKFKALMFSSVTTKEVKDPSVLDAAYWVKNMVSAVHFSEAADSLLNHSIANAKTKKKTFVNWFAAVELGPHEALKGPFNQCISNLKGKRSKEIIPYTSMIRRGEPGDKTAAEAAGLLWSLGHPIDILKVNNVTPDRVMKAIPFLPPYPWQHSKGFWIEPRNHVAARMKSSPRTDLLGIEIDNQNPHEPHWKNVMSLTENPWMRDHTITGTVLYPAAGMLVMALEAVLQIAKSQERKVRGVEFHDVRFDRGLVIPDTDDAVESSLSIKPHEMLESWFHWTLFSRVPGGTYQRHAWGLISLVDEGENEENKVKGSRWQVEAARFSSVRTRAMSSIDTTAFYDQLRTIGMDYGPMFTNLTSAAAVENENAGYGVITIPDTKSVMPGDFEYPHVIHPATLDAIFHLVFIALFEGKPMPESSIPVTVEKIFIATNQPSGSGAEYVGFSTAKKINDRDYSGSLVTSDAEWQAPKVIVNGMVVRKVSSSDDSSVAMQMATVPKRVGEMHWMEDLDLLNLEATNRIIEHRAQQQTTVSKAMAWLELACHKHPNIKALAVVDDIKSADLAAEVTSRFAPSPGSEGRFSKLSVKATTEDVYFHLTNHSTLKGLDIDIDTIAPINETSPPAPKGESKSDLLIVHADIQSRLVSDRLADLATKLDSNGNVLAFGPDVENAESYLRKNGFDTPSARLMNGTGPLLVVSRPLKARASEEGIIYVLQSAKPSGAVMHLRESLDEVFAKSGITLETKSLRETADLKGQQLISLLEVEEPLVMNWSAEEFEQFQNLVFSQSYVLWVTRGGYLEKGDASLRFAPTTGLLRTMRTEIPQIVLPHLDLSPSTDLESPLTASIIAQAFETTVNPKNSSGEDIETEYVECNGVLHIPRILGDAVLDGELNAHAELPTPVPTPLSKRHERPLHFVPKGTSSSLAEYQWVEDAEAMTAIGDDQVEIITEYVAVDAAGMGGTRGTTPKESMGQTASGSVSRVGADVQDISIGDKVFFPVLEGRALRTQLRQQQHLVNQVPSGVPLADAPRLLNSVVNAYHCLHNVARIGHGESVLLHMLNHDLAYAAFSIAKAKGAKVFHSVESKEVQETLINQYHVAEQRIFDSTSSDLAQNLLDTTNGRGFDVILSDYTGVYRRQASACVAENGQFVDLSGNFVVSEMSMDVFDKNVSISSNDVWRLRQTALGDLFQEAAKLLSVDDSFTRAPRGSIFSVGSLDRAWEHMNELFHSSLTIQFNEDASISAVPPRPAPVALDPKATYIIAGGLGALGLAIAGDMAGNGARHLVLLSRSGVPKTPRQQTGVNSMKEQGCKVDTVACDVSNEEQVKSMIKRGQENGWSIKGLIQCAVVLHDRIFENMTYEEWVNSLRPKVRGTWYLHTHLPQDLDFFIILSSISGIIGNAAQANYAAGNNYEDAIAHYRHARGLASTTINAGIVTDASHFEADVGTFDNMTSEEWLQNYPHLVPTVVTVRELQLVLNAVMRGDTTLPAQIQVGLNGEVPRGPESMSPWSKERKFDHRIKKQADSDSSGEGQKISLANELDAAESGQEVVAAITHALKAHVAVAMTAAPEDIDSEKPLYSFGIDSLKAINVRNWVFKEVKADVSVFDILSPTPLGQLAVNLAKKSSLVRPELIAKIEQEGY</sequence>
<dbReference type="GO" id="GO:0006633">
    <property type="term" value="P:fatty acid biosynthetic process"/>
    <property type="evidence" value="ECO:0007669"/>
    <property type="project" value="TreeGrafter"/>
</dbReference>
<dbReference type="InterPro" id="IPR049900">
    <property type="entry name" value="PKS_mFAS_DH"/>
</dbReference>
<dbReference type="InterPro" id="IPR036291">
    <property type="entry name" value="NAD(P)-bd_dom_sf"/>
</dbReference>
<evidence type="ECO:0000313" key="11">
    <source>
        <dbReference type="Proteomes" id="UP001161017"/>
    </source>
</evidence>
<dbReference type="PANTHER" id="PTHR43775:SF29">
    <property type="entry name" value="ASPERFURANONE POLYKETIDE SYNTHASE AFOG-RELATED"/>
    <property type="match status" value="1"/>
</dbReference>
<keyword evidence="3" id="KW-0808">Transferase</keyword>
<keyword evidence="1" id="KW-0596">Phosphopantetheine</keyword>
<dbReference type="InterPro" id="IPR006162">
    <property type="entry name" value="Ppantetheine_attach_site"/>
</dbReference>
<feature type="domain" description="PKS/mFAS DH" evidence="9">
    <location>
        <begin position="732"/>
        <end position="1044"/>
    </location>
</feature>
<dbReference type="Gene3D" id="3.40.47.10">
    <property type="match status" value="1"/>
</dbReference>
<dbReference type="SUPFAM" id="SSF50129">
    <property type="entry name" value="GroES-like"/>
    <property type="match status" value="1"/>
</dbReference>
<protein>
    <submittedName>
        <fullName evidence="10">PKS/NRPS-like protein biosynthetic cluster</fullName>
    </submittedName>
</protein>
<dbReference type="Pfam" id="PF02801">
    <property type="entry name" value="Ketoacyl-synt_C"/>
    <property type="match status" value="1"/>
</dbReference>
<evidence type="ECO:0000256" key="6">
    <source>
        <dbReference type="SAM" id="MobiDB-lite"/>
    </source>
</evidence>
<evidence type="ECO:0000259" key="9">
    <source>
        <dbReference type="PROSITE" id="PS52019"/>
    </source>
</evidence>
<dbReference type="Pfam" id="PF23114">
    <property type="entry name" value="NAD-bd_HRPKS_sdrA"/>
    <property type="match status" value="1"/>
</dbReference>
<evidence type="ECO:0000256" key="3">
    <source>
        <dbReference type="ARBA" id="ARBA00022679"/>
    </source>
</evidence>
<dbReference type="InterPro" id="IPR020807">
    <property type="entry name" value="PKS_DH"/>
</dbReference>
<evidence type="ECO:0000313" key="10">
    <source>
        <dbReference type="EMBL" id="MDI1488638.1"/>
    </source>
</evidence>
<dbReference type="Gene3D" id="3.10.129.110">
    <property type="entry name" value="Polyketide synthase dehydratase"/>
    <property type="match status" value="1"/>
</dbReference>
<dbReference type="InterPro" id="IPR036736">
    <property type="entry name" value="ACP-like_sf"/>
</dbReference>
<accession>A0AA43QLE7</accession>
<dbReference type="InterPro" id="IPR014043">
    <property type="entry name" value="Acyl_transferase_dom"/>
</dbReference>
<dbReference type="InterPro" id="IPR009081">
    <property type="entry name" value="PP-bd_ACP"/>
</dbReference>
<dbReference type="InterPro" id="IPR020806">
    <property type="entry name" value="PKS_PP-bd"/>
</dbReference>
<dbReference type="Gene3D" id="3.40.366.10">
    <property type="entry name" value="Malonyl-Coenzyme A Acyl Carrier Protein, domain 2"/>
    <property type="match status" value="1"/>
</dbReference>
<gene>
    <name evidence="10" type="ORF">OHK93_007913</name>
</gene>
<evidence type="ECO:0000256" key="1">
    <source>
        <dbReference type="ARBA" id="ARBA00022450"/>
    </source>
</evidence>
<feature type="active site" description="Proton acceptor; for dehydratase activity" evidence="5">
    <location>
        <position position="764"/>
    </location>
</feature>
<dbReference type="SUPFAM" id="SSF52151">
    <property type="entry name" value="FabD/lysophospholipase-like"/>
    <property type="match status" value="1"/>
</dbReference>
<dbReference type="SMART" id="SM00826">
    <property type="entry name" value="PKS_DH"/>
    <property type="match status" value="1"/>
</dbReference>
<dbReference type="InterPro" id="IPR016036">
    <property type="entry name" value="Malonyl_transacylase_ACP-bd"/>
</dbReference>
<dbReference type="InterPro" id="IPR057326">
    <property type="entry name" value="KR_dom"/>
</dbReference>
<proteinExistence type="predicted"/>
<dbReference type="Pfam" id="PF08659">
    <property type="entry name" value="KR"/>
    <property type="match status" value="1"/>
</dbReference>
<dbReference type="Pfam" id="PF00698">
    <property type="entry name" value="Acyl_transf_1"/>
    <property type="match status" value="1"/>
</dbReference>
<dbReference type="PROSITE" id="PS52019">
    <property type="entry name" value="PKS_MFAS_DH"/>
    <property type="match status" value="1"/>
</dbReference>
<dbReference type="InterPro" id="IPR011032">
    <property type="entry name" value="GroES-like_sf"/>
</dbReference>
<feature type="region of interest" description="C-terminal hotdog fold" evidence="5">
    <location>
        <begin position="889"/>
        <end position="1044"/>
    </location>
</feature>
<feature type="domain" description="Carrier" evidence="7">
    <location>
        <begin position="2103"/>
        <end position="2177"/>
    </location>
</feature>
<dbReference type="Proteomes" id="UP001161017">
    <property type="component" value="Unassembled WGS sequence"/>
</dbReference>
<evidence type="ECO:0000256" key="4">
    <source>
        <dbReference type="ARBA" id="ARBA00023268"/>
    </source>
</evidence>
<dbReference type="PROSITE" id="PS50075">
    <property type="entry name" value="CARRIER"/>
    <property type="match status" value="1"/>
</dbReference>
<evidence type="ECO:0000259" key="8">
    <source>
        <dbReference type="PROSITE" id="PS52004"/>
    </source>
</evidence>
<dbReference type="InterPro" id="IPR049552">
    <property type="entry name" value="PKS_DH_N"/>
</dbReference>
<dbReference type="InterPro" id="IPR014030">
    <property type="entry name" value="Ketoacyl_synth_N"/>
</dbReference>